<name>A0A1Y1HZI1_KLENI</name>
<feature type="transmembrane region" description="Helical" evidence="2">
    <location>
        <begin position="288"/>
        <end position="308"/>
    </location>
</feature>
<organism evidence="3 4">
    <name type="scientific">Klebsormidium nitens</name>
    <name type="common">Green alga</name>
    <name type="synonym">Ulothrix nitens</name>
    <dbReference type="NCBI Taxonomy" id="105231"/>
    <lineage>
        <taxon>Eukaryota</taxon>
        <taxon>Viridiplantae</taxon>
        <taxon>Streptophyta</taxon>
        <taxon>Klebsormidiophyceae</taxon>
        <taxon>Klebsormidiales</taxon>
        <taxon>Klebsormidiaceae</taxon>
        <taxon>Klebsormidium</taxon>
    </lineage>
</organism>
<feature type="transmembrane region" description="Helical" evidence="2">
    <location>
        <begin position="354"/>
        <end position="375"/>
    </location>
</feature>
<feature type="region of interest" description="Disordered" evidence="1">
    <location>
        <begin position="559"/>
        <end position="584"/>
    </location>
</feature>
<keyword evidence="4" id="KW-1185">Reference proteome</keyword>
<reference evidence="3 4" key="1">
    <citation type="journal article" date="2014" name="Nat. Commun.">
        <title>Klebsormidium flaccidum genome reveals primary factors for plant terrestrial adaptation.</title>
        <authorList>
            <person name="Hori K."/>
            <person name="Maruyama F."/>
            <person name="Fujisawa T."/>
            <person name="Togashi T."/>
            <person name="Yamamoto N."/>
            <person name="Seo M."/>
            <person name="Sato S."/>
            <person name="Yamada T."/>
            <person name="Mori H."/>
            <person name="Tajima N."/>
            <person name="Moriyama T."/>
            <person name="Ikeuchi M."/>
            <person name="Watanabe M."/>
            <person name="Wada H."/>
            <person name="Kobayashi K."/>
            <person name="Saito M."/>
            <person name="Masuda T."/>
            <person name="Sasaki-Sekimoto Y."/>
            <person name="Mashiguchi K."/>
            <person name="Awai K."/>
            <person name="Shimojima M."/>
            <person name="Masuda S."/>
            <person name="Iwai M."/>
            <person name="Nobusawa T."/>
            <person name="Narise T."/>
            <person name="Kondo S."/>
            <person name="Saito H."/>
            <person name="Sato R."/>
            <person name="Murakawa M."/>
            <person name="Ihara Y."/>
            <person name="Oshima-Yamada Y."/>
            <person name="Ohtaka K."/>
            <person name="Satoh M."/>
            <person name="Sonobe K."/>
            <person name="Ishii M."/>
            <person name="Ohtani R."/>
            <person name="Kanamori-Sato M."/>
            <person name="Honoki R."/>
            <person name="Miyazaki D."/>
            <person name="Mochizuki H."/>
            <person name="Umetsu J."/>
            <person name="Higashi K."/>
            <person name="Shibata D."/>
            <person name="Kamiya Y."/>
            <person name="Sato N."/>
            <person name="Nakamura Y."/>
            <person name="Tabata S."/>
            <person name="Ida S."/>
            <person name="Kurokawa K."/>
            <person name="Ohta H."/>
        </authorList>
    </citation>
    <scope>NUCLEOTIDE SEQUENCE [LARGE SCALE GENOMIC DNA]</scope>
    <source>
        <strain evidence="3 4">NIES-2285</strain>
    </source>
</reference>
<keyword evidence="2" id="KW-1133">Transmembrane helix</keyword>
<dbReference type="InterPro" id="IPR029058">
    <property type="entry name" value="AB_hydrolase_fold"/>
</dbReference>
<evidence type="ECO:0000256" key="1">
    <source>
        <dbReference type="SAM" id="MobiDB-lite"/>
    </source>
</evidence>
<protein>
    <submittedName>
        <fullName evidence="3">Uncharacterized protein</fullName>
    </submittedName>
</protein>
<dbReference type="EMBL" id="DF237044">
    <property type="protein sequence ID" value="GAQ81937.1"/>
    <property type="molecule type" value="Genomic_DNA"/>
</dbReference>
<keyword evidence="2" id="KW-0472">Membrane</keyword>
<evidence type="ECO:0000256" key="2">
    <source>
        <dbReference type="SAM" id="Phobius"/>
    </source>
</evidence>
<evidence type="ECO:0000313" key="3">
    <source>
        <dbReference type="EMBL" id="GAQ81937.1"/>
    </source>
</evidence>
<feature type="transmembrane region" description="Helical" evidence="2">
    <location>
        <begin position="320"/>
        <end position="342"/>
    </location>
</feature>
<keyword evidence="2" id="KW-0812">Transmembrane</keyword>
<dbReference type="Proteomes" id="UP000054558">
    <property type="component" value="Unassembled WGS sequence"/>
</dbReference>
<feature type="compositionally biased region" description="Polar residues" evidence="1">
    <location>
        <begin position="559"/>
        <end position="573"/>
    </location>
</feature>
<gene>
    <name evidence="3" type="ORF">KFL_000950130</name>
</gene>
<dbReference type="OrthoDB" id="2017586at2759"/>
<dbReference type="Gene3D" id="3.40.50.1820">
    <property type="entry name" value="alpha/beta hydrolase"/>
    <property type="match status" value="1"/>
</dbReference>
<evidence type="ECO:0000313" key="4">
    <source>
        <dbReference type="Proteomes" id="UP000054558"/>
    </source>
</evidence>
<proteinExistence type="predicted"/>
<accession>A0A1Y1HZI1</accession>
<dbReference type="AlphaFoldDB" id="A0A1Y1HZI1"/>
<dbReference type="SUPFAM" id="SSF53474">
    <property type="entry name" value="alpha/beta-Hydrolases"/>
    <property type="match status" value="2"/>
</dbReference>
<sequence>MVLASKLRSASSKLTTSLSSLLSSNSDWTSQVAATPDLYPPFEEHVSVEISRLQVPSQQKVRTNDANPELETHYVLVVHGTFVKSNEPGKVKWHHPDPTGEQNNFCGRLAALLAEGPLGSECVWRALPGAKAPSEVTYPFYWDASNTDQGRQQGGQNLAKLIKHIGKVDPSARVHIIAHSHGGNVALKAIEQYIRKLEPESTMRHWPTAIREQFEEEHREQVAHLRKWRRVEGVSCCGALNPFLVVWRGANGEKHTTEQFAWGYYHWWDWCLGLGRRRKRKYLSRRRMISPISNVLGKVVFLGTPFYYKHWAKRARFKLTVSLTFSFLLGYLITFTATSIWVGLFQTDHYSLGLVSWISGVIAIFLFVAHLASWAERTLLRSGNMYHSDKVPWSPAMHALVVQAGKLDEAALALCTEPAARAYLLPLVKRATSSLGWVPFPRFPRRGARLSKWALFFLIVLRSLLINALDLIPRTILWGVGKLVVIHTFGTLRKILVGAAFGLDTENLNKASVYAAEKLTLGGSFRDIHTWDVRRILAEAEELSCGWKSSFSTSAFVTGSRGSPSSTAFTGSSNDGGGGFKVESLPRGGRLQPEMFEENSVDGESHACVGNGCNHGIGGTSGAGMPTDVVGSRNDVRLSSGGFESRYAFLWDEEKLMELSDSSWMFNKLKKQLRKVDHSPFISDAEFERELRSICCVFEQRLSEVRGHFQLAHSTYYKNTAIIEAVVGFLERLDLPK</sequence>